<organism evidence="2 5">
    <name type="scientific">Bifidobacterium longum</name>
    <dbReference type="NCBI Taxonomy" id="216816"/>
    <lineage>
        <taxon>Bacteria</taxon>
        <taxon>Bacillati</taxon>
        <taxon>Actinomycetota</taxon>
        <taxon>Actinomycetes</taxon>
        <taxon>Bifidobacteriales</taxon>
        <taxon>Bifidobacteriaceae</taxon>
        <taxon>Bifidobacterium</taxon>
    </lineage>
</organism>
<dbReference type="RefSeq" id="WP_118088582.1">
    <property type="nucleotide sequence ID" value="NZ_CP109936.1"/>
</dbReference>
<reference evidence="5 6" key="1">
    <citation type="journal article" date="2019" name="Nat. Med.">
        <title>A library of human gut bacterial isolates paired with longitudinal multiomics data enables mechanistic microbiome research.</title>
        <authorList>
            <person name="Poyet M."/>
            <person name="Groussin M."/>
            <person name="Gibbons S.M."/>
            <person name="Avila-Pacheco J."/>
            <person name="Jiang X."/>
            <person name="Kearney S.M."/>
            <person name="Perrotta A.R."/>
            <person name="Berdy B."/>
            <person name="Zhao S."/>
            <person name="Lieberman T.D."/>
            <person name="Swanson P.K."/>
            <person name="Smith M."/>
            <person name="Roesemann S."/>
            <person name="Alexander J.E."/>
            <person name="Rich S.A."/>
            <person name="Livny J."/>
            <person name="Vlamakis H."/>
            <person name="Clish C."/>
            <person name="Bullock K."/>
            <person name="Deik A."/>
            <person name="Scott J."/>
            <person name="Pierce K.A."/>
            <person name="Xavier R.J."/>
            <person name="Alm E.J."/>
        </authorList>
    </citation>
    <scope>NUCLEOTIDE SEQUENCE [LARGE SCALE GENOMIC DNA]</scope>
    <source>
        <strain evidence="4 7">BIOML-A37</strain>
        <strain evidence="3 6">BIOML-A55</strain>
        <strain evidence="2 5">BIOML-A65</strain>
    </source>
</reference>
<comment type="caution">
    <text evidence="2">The sequence shown here is derived from an EMBL/GenBank/DDBJ whole genome shotgun (WGS) entry which is preliminary data.</text>
</comment>
<dbReference type="CDD" id="cd00093">
    <property type="entry name" value="HTH_XRE"/>
    <property type="match status" value="1"/>
</dbReference>
<proteinExistence type="predicted"/>
<accession>A0A6I1DLY3</accession>
<name>A0A6I1DLY3_BIFLN</name>
<dbReference type="EMBL" id="WDRC01000026">
    <property type="protein sequence ID" value="KAB7357411.1"/>
    <property type="molecule type" value="Genomic_DNA"/>
</dbReference>
<dbReference type="Pfam" id="PF01381">
    <property type="entry name" value="HTH_3"/>
    <property type="match status" value="1"/>
</dbReference>
<dbReference type="Proteomes" id="UP000430971">
    <property type="component" value="Unassembled WGS sequence"/>
</dbReference>
<evidence type="ECO:0000313" key="5">
    <source>
        <dbReference type="Proteomes" id="UP000430971"/>
    </source>
</evidence>
<dbReference type="Proteomes" id="UP000460881">
    <property type="component" value="Unassembled WGS sequence"/>
</dbReference>
<dbReference type="Proteomes" id="UP000468842">
    <property type="component" value="Unassembled WGS sequence"/>
</dbReference>
<dbReference type="EMBL" id="WDQK01000001">
    <property type="protein sequence ID" value="KAB7397199.1"/>
    <property type="molecule type" value="Genomic_DNA"/>
</dbReference>
<evidence type="ECO:0000313" key="3">
    <source>
        <dbReference type="EMBL" id="KAB7357411.1"/>
    </source>
</evidence>
<dbReference type="GO" id="GO:0003677">
    <property type="term" value="F:DNA binding"/>
    <property type="evidence" value="ECO:0007669"/>
    <property type="project" value="InterPro"/>
</dbReference>
<dbReference type="SUPFAM" id="SSF47413">
    <property type="entry name" value="lambda repressor-like DNA-binding domains"/>
    <property type="match status" value="1"/>
</dbReference>
<evidence type="ECO:0000313" key="6">
    <source>
        <dbReference type="Proteomes" id="UP000460881"/>
    </source>
</evidence>
<dbReference type="InterPro" id="IPR001387">
    <property type="entry name" value="Cro/C1-type_HTH"/>
</dbReference>
<protein>
    <submittedName>
        <fullName evidence="2">Helix-turn-helix transcriptional regulator</fullName>
    </submittedName>
</protein>
<feature type="domain" description="HTH cro/C1-type" evidence="1">
    <location>
        <begin position="14"/>
        <end position="68"/>
    </location>
</feature>
<dbReference type="InterPro" id="IPR010982">
    <property type="entry name" value="Lambda_DNA-bd_dom_sf"/>
</dbReference>
<dbReference type="Gene3D" id="1.10.260.40">
    <property type="entry name" value="lambda repressor-like DNA-binding domains"/>
    <property type="match status" value="1"/>
</dbReference>
<sequence length="81" mass="9171">MVLVCTSGVISDRLRELMRQQHITQRSLASEIGLSFQLLNAKLHGRANYTSRDLVRIADFFDVSLDYLTGRSNYAKPLEVA</sequence>
<dbReference type="SMART" id="SM00530">
    <property type="entry name" value="HTH_XRE"/>
    <property type="match status" value="1"/>
</dbReference>
<evidence type="ECO:0000313" key="4">
    <source>
        <dbReference type="EMBL" id="KAB7397199.1"/>
    </source>
</evidence>
<dbReference type="EMBL" id="WDRM01000004">
    <property type="protein sequence ID" value="KAB7339367.1"/>
    <property type="molecule type" value="Genomic_DNA"/>
</dbReference>
<evidence type="ECO:0000259" key="1">
    <source>
        <dbReference type="PROSITE" id="PS50943"/>
    </source>
</evidence>
<evidence type="ECO:0000313" key="2">
    <source>
        <dbReference type="EMBL" id="KAB7339367.1"/>
    </source>
</evidence>
<dbReference type="AlphaFoldDB" id="A0A6I1DLY3"/>
<dbReference type="PROSITE" id="PS50943">
    <property type="entry name" value="HTH_CROC1"/>
    <property type="match status" value="1"/>
</dbReference>
<gene>
    <name evidence="4" type="ORF">GBB40_00655</name>
    <name evidence="3" type="ORF">GBB63_09315</name>
    <name evidence="2" type="ORF">GBB73_02320</name>
</gene>
<evidence type="ECO:0000313" key="7">
    <source>
        <dbReference type="Proteomes" id="UP000468842"/>
    </source>
</evidence>